<organism evidence="1 2">
    <name type="scientific">Pseudomonas kuykendallii</name>
    <dbReference type="NCBI Taxonomy" id="1007099"/>
    <lineage>
        <taxon>Bacteria</taxon>
        <taxon>Pseudomonadati</taxon>
        <taxon>Pseudomonadota</taxon>
        <taxon>Gammaproteobacteria</taxon>
        <taxon>Pseudomonadales</taxon>
        <taxon>Pseudomonadaceae</taxon>
        <taxon>Pseudomonas</taxon>
    </lineage>
</organism>
<dbReference type="AlphaFoldDB" id="A0A2W5CS42"/>
<dbReference type="RefSeq" id="WP_273234788.1">
    <property type="nucleotide sequence ID" value="NZ_QFOH01000038.1"/>
</dbReference>
<protein>
    <submittedName>
        <fullName evidence="1">Uncharacterized protein</fullName>
    </submittedName>
</protein>
<reference evidence="1 2" key="1">
    <citation type="submission" date="2017-08" db="EMBL/GenBank/DDBJ databases">
        <title>Infants hospitalized years apart are colonized by the same room-sourced microbial strains.</title>
        <authorList>
            <person name="Brooks B."/>
            <person name="Olm M.R."/>
            <person name="Firek B.A."/>
            <person name="Baker R."/>
            <person name="Thomas B.C."/>
            <person name="Morowitz M.J."/>
            <person name="Banfield J.F."/>
        </authorList>
    </citation>
    <scope>NUCLEOTIDE SEQUENCE [LARGE SCALE GENOMIC DNA]</scope>
    <source>
        <strain evidence="1">S2_009_000_R2_77</strain>
    </source>
</reference>
<name>A0A2W5CS42_9PSED</name>
<sequence length="226" mass="26279">MSENEKPLKWLRKQDDEWKWAAEYLKHRLSADYMSKLKGDAFTRFASYEHVASAIRQIQQDMPVLVIRLQGAIRQRRYRSDSNGRQPITFTLTNETIDRLHAIAQKQKKDETATITSLIEEEGKALNAERDYKRQLKESVARKLAIANQQSALFEAQLDETLKYTERYLTLLARWELMWPDETPPTASDEDVSKLVESKMKDLKDKLAYIAFRDAVTTDRGHDPGT</sequence>
<evidence type="ECO:0000313" key="1">
    <source>
        <dbReference type="EMBL" id="PZP21003.1"/>
    </source>
</evidence>
<dbReference type="EMBL" id="QFOH01000038">
    <property type="protein sequence ID" value="PZP21003.1"/>
    <property type="molecule type" value="Genomic_DNA"/>
</dbReference>
<evidence type="ECO:0000313" key="2">
    <source>
        <dbReference type="Proteomes" id="UP000249198"/>
    </source>
</evidence>
<gene>
    <name evidence="1" type="ORF">DI599_20530</name>
</gene>
<comment type="caution">
    <text evidence="1">The sequence shown here is derived from an EMBL/GenBank/DDBJ whole genome shotgun (WGS) entry which is preliminary data.</text>
</comment>
<dbReference type="Proteomes" id="UP000249198">
    <property type="component" value="Unassembled WGS sequence"/>
</dbReference>
<accession>A0A2W5CS42</accession>
<proteinExistence type="predicted"/>